<evidence type="ECO:0000256" key="1">
    <source>
        <dbReference type="SAM" id="SignalP"/>
    </source>
</evidence>
<reference evidence="3" key="1">
    <citation type="submission" date="2017-05" db="UniProtKB">
        <authorList>
            <consortium name="EnsemblMetazoa"/>
        </authorList>
    </citation>
    <scope>IDENTIFICATION</scope>
</reference>
<name>A0A1X7TRU8_AMPQE</name>
<dbReference type="InParanoid" id="A0A1X7TRU8"/>
<proteinExistence type="predicted"/>
<sequence length="109" mass="12568">MKRLSPQWLVSLLIVLTYAAERGKPMLVCQMDVITAFFNGDFKEEIYMEQPPSFVQEGKQNLACKLNKSLYGLKQSPRCWKPKEKFTSHMKALVLKRALLLMSSLKSNQ</sequence>
<accession>A0A1X7TRU8</accession>
<evidence type="ECO:0000313" key="3">
    <source>
        <dbReference type="EnsemblMetazoa" id="Aqu2.1.17666_001"/>
    </source>
</evidence>
<keyword evidence="1" id="KW-0732">Signal</keyword>
<dbReference type="AlphaFoldDB" id="A0A1X7TRU8"/>
<evidence type="ECO:0000259" key="2">
    <source>
        <dbReference type="Pfam" id="PF07727"/>
    </source>
</evidence>
<dbReference type="eggNOG" id="KOG0017">
    <property type="taxonomic scope" value="Eukaryota"/>
</dbReference>
<organism evidence="3">
    <name type="scientific">Amphimedon queenslandica</name>
    <name type="common">Sponge</name>
    <dbReference type="NCBI Taxonomy" id="400682"/>
    <lineage>
        <taxon>Eukaryota</taxon>
        <taxon>Metazoa</taxon>
        <taxon>Porifera</taxon>
        <taxon>Demospongiae</taxon>
        <taxon>Heteroscleromorpha</taxon>
        <taxon>Haplosclerida</taxon>
        <taxon>Niphatidae</taxon>
        <taxon>Amphimedon</taxon>
    </lineage>
</organism>
<dbReference type="EnsemblMetazoa" id="Aqu2.1.17666_001">
    <property type="protein sequence ID" value="Aqu2.1.17666_001"/>
    <property type="gene ID" value="Aqu2.1.17666"/>
</dbReference>
<feature type="domain" description="Reverse transcriptase Ty1/copia-type" evidence="2">
    <location>
        <begin position="14"/>
        <end position="83"/>
    </location>
</feature>
<dbReference type="Pfam" id="PF07727">
    <property type="entry name" value="RVT_2"/>
    <property type="match status" value="1"/>
</dbReference>
<feature type="signal peptide" evidence="1">
    <location>
        <begin position="1"/>
        <end position="19"/>
    </location>
</feature>
<protein>
    <recommendedName>
        <fullName evidence="2">Reverse transcriptase Ty1/copia-type domain-containing protein</fullName>
    </recommendedName>
</protein>
<feature type="chain" id="PRO_5010864815" description="Reverse transcriptase Ty1/copia-type domain-containing protein" evidence="1">
    <location>
        <begin position="20"/>
        <end position="109"/>
    </location>
</feature>
<dbReference type="STRING" id="400682.A0A1X7TRU8"/>
<dbReference type="InterPro" id="IPR013103">
    <property type="entry name" value="RVT_2"/>
</dbReference>